<accession>A0A1I2RCF1</accession>
<keyword evidence="2 7" id="KW-0548">Nucleotidyltransferase</keyword>
<evidence type="ECO:0000256" key="1">
    <source>
        <dbReference type="ARBA" id="ARBA00022679"/>
    </source>
</evidence>
<keyword evidence="5" id="KW-0511">Multifunctional enzyme</keyword>
<dbReference type="GO" id="GO:0008773">
    <property type="term" value="F:[protein-PII] uridylyltransferase activity"/>
    <property type="evidence" value="ECO:0007669"/>
    <property type="project" value="InterPro"/>
</dbReference>
<dbReference type="InterPro" id="IPR003607">
    <property type="entry name" value="HD/PDEase_dom"/>
</dbReference>
<dbReference type="InterPro" id="IPR010043">
    <property type="entry name" value="UTase/UR"/>
</dbReference>
<evidence type="ECO:0000256" key="4">
    <source>
        <dbReference type="ARBA" id="ARBA00022842"/>
    </source>
</evidence>
<dbReference type="SMART" id="SM00471">
    <property type="entry name" value="HDc"/>
    <property type="match status" value="1"/>
</dbReference>
<proteinExistence type="predicted"/>
<keyword evidence="3" id="KW-0378">Hydrolase</keyword>
<evidence type="ECO:0000259" key="6">
    <source>
        <dbReference type="PROSITE" id="PS51831"/>
    </source>
</evidence>
<dbReference type="PANTHER" id="PTHR47320:SF1">
    <property type="entry name" value="BIFUNCTIONAL URIDYLYLTRANSFERASE_URIDYLYL-REMOVING ENZYME"/>
    <property type="match status" value="1"/>
</dbReference>
<dbReference type="InterPro" id="IPR013546">
    <property type="entry name" value="PII_UdlTrfase/GS_AdlTrfase"/>
</dbReference>
<dbReference type="AlphaFoldDB" id="A0A1I2RCF1"/>
<dbReference type="SUPFAM" id="SSF81891">
    <property type="entry name" value="Poly A polymerase C-terminal region-like"/>
    <property type="match status" value="1"/>
</dbReference>
<dbReference type="PROSITE" id="PS51831">
    <property type="entry name" value="HD"/>
    <property type="match status" value="1"/>
</dbReference>
<evidence type="ECO:0000256" key="2">
    <source>
        <dbReference type="ARBA" id="ARBA00022695"/>
    </source>
</evidence>
<gene>
    <name evidence="7" type="ORF">SAMN05660282_00694</name>
</gene>
<dbReference type="EMBL" id="FOPJ01000003">
    <property type="protein sequence ID" value="SFG37159.1"/>
    <property type="molecule type" value="Genomic_DNA"/>
</dbReference>
<dbReference type="Proteomes" id="UP000199065">
    <property type="component" value="Unassembled WGS sequence"/>
</dbReference>
<dbReference type="CDD" id="cd00077">
    <property type="entry name" value="HDc"/>
    <property type="match status" value="1"/>
</dbReference>
<dbReference type="Gene3D" id="1.10.3090.10">
    <property type="entry name" value="cca-adding enzyme, domain 2"/>
    <property type="match status" value="1"/>
</dbReference>
<evidence type="ECO:0000313" key="8">
    <source>
        <dbReference type="Proteomes" id="UP000199065"/>
    </source>
</evidence>
<dbReference type="NCBIfam" id="NF001265">
    <property type="entry name" value="PRK00227.1"/>
    <property type="match status" value="1"/>
</dbReference>
<dbReference type="STRING" id="185761.SAMN05660282_00694"/>
<dbReference type="Pfam" id="PF08335">
    <property type="entry name" value="GlnD_UR_UTase"/>
    <property type="match status" value="1"/>
</dbReference>
<evidence type="ECO:0000256" key="3">
    <source>
        <dbReference type="ARBA" id="ARBA00022801"/>
    </source>
</evidence>
<dbReference type="SUPFAM" id="SSF109604">
    <property type="entry name" value="HD-domain/PDEase-like"/>
    <property type="match status" value="1"/>
</dbReference>
<organism evidence="7 8">
    <name type="scientific">Corynebacterium spheniscorum</name>
    <dbReference type="NCBI Taxonomy" id="185761"/>
    <lineage>
        <taxon>Bacteria</taxon>
        <taxon>Bacillati</taxon>
        <taxon>Actinomycetota</taxon>
        <taxon>Actinomycetes</taxon>
        <taxon>Mycobacteriales</taxon>
        <taxon>Corynebacteriaceae</taxon>
        <taxon>Corynebacterium</taxon>
    </lineage>
</organism>
<evidence type="ECO:0000256" key="5">
    <source>
        <dbReference type="ARBA" id="ARBA00023268"/>
    </source>
</evidence>
<sequence>MAPQLSKSPSQLREESQAKALAVIDTLALPQGTALVATGSLAREEMTPYSDLDLLLIHGPTPPPDQELERLWYPLWDAGFRVDYSLRTPAECASLLNANSTSALAMLEMKHLRGDAELTQQAREKTLKQWRREIARNFEALVDTAIARWRRSGSVVTMTHPDLKNGRGGLRDLELMHALALANLCDIPPLNSSKKLLLDTRVLLHADARRHRDVLDPEFAAAIAEPLGFPDRYELSAALGNAARDIDEALTQAMAASRALLGRKKILRRAPRMPVDKDVVEAAGELTLAKKADLSDPTLLLRFAAAAARTGLKIDPNIWEQLKKLPPMPEGRWPRNAVEDFFSLLSAPEHLVEIIRMLDRQELWGSLIPGWDHIRDRLPRERTHIHTIDQHLVNCVALCAEARLRGPVARPDLLSLAALFHDIGKGYDRPHEQVGAEYAARMAQTLGLNPRASRCVQTLVAEHTTIARLAARCDPYDDEPVDQLLDAVHYDLLILDMLEVLAEADAQATGPGVWNTRLESATRILCSRARTQLRTLHPMPPMVAAPQDTELRTHEDRDTVHWAGEDPQEVLAVIAAKAWSITGARINADAGHYAGEFDVRSTTGSPPDPVEFTQAYSSRVHVRTPKAQPAPTATYWHGNVLDIRTVDRPGALANLIAALPQLKWLVMKKRGSTLITTCRLESHPDRAAVERAVRERLT</sequence>
<feature type="domain" description="HD" evidence="6">
    <location>
        <begin position="391"/>
        <end position="491"/>
    </location>
</feature>
<name>A0A1I2RCF1_9CORY</name>
<reference evidence="7 8" key="1">
    <citation type="submission" date="2016-10" db="EMBL/GenBank/DDBJ databases">
        <authorList>
            <person name="de Groot N.N."/>
        </authorList>
    </citation>
    <scope>NUCLEOTIDE SEQUENCE [LARGE SCALE GENOMIC DNA]</scope>
    <source>
        <strain>J11</strain>
        <strain evidence="8">PG 39</strain>
    </source>
</reference>
<evidence type="ECO:0000313" key="7">
    <source>
        <dbReference type="EMBL" id="SFG37159.1"/>
    </source>
</evidence>
<dbReference type="Pfam" id="PF01909">
    <property type="entry name" value="NTP_transf_2"/>
    <property type="match status" value="1"/>
</dbReference>
<dbReference type="PANTHER" id="PTHR47320">
    <property type="entry name" value="BIFUNCTIONAL URIDYLYLTRANSFERASE/URIDYLYL-REMOVING ENZYME"/>
    <property type="match status" value="1"/>
</dbReference>
<protein>
    <submittedName>
        <fullName evidence="7">[protein-PII] uridylyltransferase</fullName>
    </submittedName>
</protein>
<dbReference type="Pfam" id="PF01966">
    <property type="entry name" value="HD"/>
    <property type="match status" value="1"/>
</dbReference>
<dbReference type="InterPro" id="IPR002934">
    <property type="entry name" value="Polymerase_NTP_transf_dom"/>
</dbReference>
<dbReference type="RefSeq" id="WP_223845860.1">
    <property type="nucleotide sequence ID" value="NZ_FOPJ01000003.1"/>
</dbReference>
<dbReference type="GO" id="GO:0016787">
    <property type="term" value="F:hydrolase activity"/>
    <property type="evidence" value="ECO:0007669"/>
    <property type="project" value="UniProtKB-KW"/>
</dbReference>
<keyword evidence="4" id="KW-0460">Magnesium</keyword>
<dbReference type="InterPro" id="IPR043519">
    <property type="entry name" value="NT_sf"/>
</dbReference>
<dbReference type="InterPro" id="IPR006674">
    <property type="entry name" value="HD_domain"/>
</dbReference>
<keyword evidence="1 7" id="KW-0808">Transferase</keyword>
<keyword evidence="8" id="KW-1185">Reference proteome</keyword>
<dbReference type="SUPFAM" id="SSF81301">
    <property type="entry name" value="Nucleotidyltransferase"/>
    <property type="match status" value="1"/>
</dbReference>